<proteinExistence type="inferred from homology"/>
<dbReference type="GO" id="GO:0016829">
    <property type="term" value="F:lyase activity"/>
    <property type="evidence" value="ECO:0007669"/>
    <property type="project" value="UniProtKB-KW"/>
</dbReference>
<dbReference type="AlphaFoldDB" id="A0AAE0IGZ0"/>
<dbReference type="PANTHER" id="PTHR42812">
    <property type="entry name" value="BETA-XYLOSIDASE"/>
    <property type="match status" value="1"/>
</dbReference>
<feature type="active site" description="Proton donor" evidence="6">
    <location>
        <position position="202"/>
    </location>
</feature>
<evidence type="ECO:0000256" key="9">
    <source>
        <dbReference type="SAM" id="SignalP"/>
    </source>
</evidence>
<dbReference type="GO" id="GO:0005576">
    <property type="term" value="C:extracellular region"/>
    <property type="evidence" value="ECO:0007669"/>
    <property type="project" value="UniProtKB-SubCell"/>
</dbReference>
<dbReference type="Gene3D" id="2.160.20.10">
    <property type="entry name" value="Single-stranded right-handed beta-helix, Pectin lyase-like"/>
    <property type="match status" value="1"/>
</dbReference>
<dbReference type="SMART" id="SM00656">
    <property type="entry name" value="Amb_all"/>
    <property type="match status" value="1"/>
</dbReference>
<reference evidence="11" key="1">
    <citation type="journal article" date="2023" name="Mol. Phylogenet. Evol.">
        <title>Genome-scale phylogeny and comparative genomics of the fungal order Sordariales.</title>
        <authorList>
            <person name="Hensen N."/>
            <person name="Bonometti L."/>
            <person name="Westerberg I."/>
            <person name="Brannstrom I.O."/>
            <person name="Guillou S."/>
            <person name="Cros-Aarteil S."/>
            <person name="Calhoun S."/>
            <person name="Haridas S."/>
            <person name="Kuo A."/>
            <person name="Mondo S."/>
            <person name="Pangilinan J."/>
            <person name="Riley R."/>
            <person name="LaButti K."/>
            <person name="Andreopoulos B."/>
            <person name="Lipzen A."/>
            <person name="Chen C."/>
            <person name="Yan M."/>
            <person name="Daum C."/>
            <person name="Ng V."/>
            <person name="Clum A."/>
            <person name="Steindorff A."/>
            <person name="Ohm R.A."/>
            <person name="Martin F."/>
            <person name="Silar P."/>
            <person name="Natvig D.O."/>
            <person name="Lalanne C."/>
            <person name="Gautier V."/>
            <person name="Ament-Velasquez S.L."/>
            <person name="Kruys A."/>
            <person name="Hutchinson M.I."/>
            <person name="Powell A.J."/>
            <person name="Barry K."/>
            <person name="Miller A.N."/>
            <person name="Grigoriev I.V."/>
            <person name="Debuchy R."/>
            <person name="Gladieux P."/>
            <person name="Hiltunen Thoren M."/>
            <person name="Johannesson H."/>
        </authorList>
    </citation>
    <scope>NUCLEOTIDE SEQUENCE</scope>
    <source>
        <strain evidence="11">CBS 118394</strain>
    </source>
</reference>
<keyword evidence="4 8" id="KW-0456">Lyase</keyword>
<keyword evidence="12" id="KW-1185">Reference proteome</keyword>
<evidence type="ECO:0000256" key="2">
    <source>
        <dbReference type="ARBA" id="ARBA00010980"/>
    </source>
</evidence>
<keyword evidence="3 11" id="KW-0378">Hydrolase</keyword>
<dbReference type="InterPro" id="IPR041542">
    <property type="entry name" value="GH43_C2"/>
</dbReference>
<reference evidence="11" key="2">
    <citation type="submission" date="2023-06" db="EMBL/GenBank/DDBJ databases">
        <authorList>
            <consortium name="Lawrence Berkeley National Laboratory"/>
            <person name="Haridas S."/>
            <person name="Hensen N."/>
            <person name="Bonometti L."/>
            <person name="Westerberg I."/>
            <person name="Brannstrom I.O."/>
            <person name="Guillou S."/>
            <person name="Cros-Aarteil S."/>
            <person name="Calhoun S."/>
            <person name="Kuo A."/>
            <person name="Mondo S."/>
            <person name="Pangilinan J."/>
            <person name="Riley R."/>
            <person name="Labutti K."/>
            <person name="Andreopoulos B."/>
            <person name="Lipzen A."/>
            <person name="Chen C."/>
            <person name="Yanf M."/>
            <person name="Daum C."/>
            <person name="Ng V."/>
            <person name="Clum A."/>
            <person name="Steindorff A."/>
            <person name="Ohm R."/>
            <person name="Martin F."/>
            <person name="Silar P."/>
            <person name="Natvig D."/>
            <person name="Lalanne C."/>
            <person name="Gautier V."/>
            <person name="Ament-Velasquez S.L."/>
            <person name="Kruys A."/>
            <person name="Hutchinson M.I."/>
            <person name="Powell A.J."/>
            <person name="Barry K."/>
            <person name="Miller A.N."/>
            <person name="Grigoriev I.V."/>
            <person name="Debuchy R."/>
            <person name="Gladieux P."/>
            <person name="Thoren M.H."/>
            <person name="Johannesson H."/>
        </authorList>
    </citation>
    <scope>NUCLEOTIDE SEQUENCE</scope>
    <source>
        <strain evidence="11">CBS 118394</strain>
    </source>
</reference>
<dbReference type="InterPro" id="IPR011050">
    <property type="entry name" value="Pectin_lyase_fold/virulence"/>
</dbReference>
<dbReference type="Pfam" id="PF04616">
    <property type="entry name" value="Glyco_hydro_43"/>
    <property type="match status" value="1"/>
</dbReference>
<feature type="chain" id="PRO_5042172400" evidence="9">
    <location>
        <begin position="24"/>
        <end position="870"/>
    </location>
</feature>
<evidence type="ECO:0000256" key="8">
    <source>
        <dbReference type="RuleBase" id="RU361173"/>
    </source>
</evidence>
<dbReference type="Gene3D" id="2.115.10.20">
    <property type="entry name" value="Glycosyl hydrolase domain, family 43"/>
    <property type="match status" value="1"/>
</dbReference>
<dbReference type="Pfam" id="PF17851">
    <property type="entry name" value="GH43_C2"/>
    <property type="match status" value="1"/>
</dbReference>
<protein>
    <submittedName>
        <fullName evidence="11">Glycosyl hydrolase</fullName>
    </submittedName>
</protein>
<organism evidence="11 12">
    <name type="scientific">Apodospora peruviana</name>
    <dbReference type="NCBI Taxonomy" id="516989"/>
    <lineage>
        <taxon>Eukaryota</taxon>
        <taxon>Fungi</taxon>
        <taxon>Dikarya</taxon>
        <taxon>Ascomycota</taxon>
        <taxon>Pezizomycotina</taxon>
        <taxon>Sordariomycetes</taxon>
        <taxon>Sordariomycetidae</taxon>
        <taxon>Sordariales</taxon>
        <taxon>Lasiosphaeriaceae</taxon>
        <taxon>Apodospora</taxon>
    </lineage>
</organism>
<comment type="caution">
    <text evidence="11">The sequence shown here is derived from an EMBL/GenBank/DDBJ whole genome shotgun (WGS) entry which is preliminary data.</text>
</comment>
<feature type="domain" description="Pectate lyase" evidence="10">
    <location>
        <begin position="589"/>
        <end position="794"/>
    </location>
</feature>
<dbReference type="CDD" id="cd18833">
    <property type="entry name" value="GH43_PcXyl-like"/>
    <property type="match status" value="1"/>
</dbReference>
<keyword evidence="8" id="KW-0119">Carbohydrate metabolism</keyword>
<evidence type="ECO:0000256" key="7">
    <source>
        <dbReference type="PIRSR" id="PIRSR606710-2"/>
    </source>
</evidence>
<dbReference type="EMBL" id="JAUEDM010000002">
    <property type="protein sequence ID" value="KAK3324847.1"/>
    <property type="molecule type" value="Genomic_DNA"/>
</dbReference>
<evidence type="ECO:0000256" key="6">
    <source>
        <dbReference type="PIRSR" id="PIRSR606710-1"/>
    </source>
</evidence>
<dbReference type="Gene3D" id="2.60.120.200">
    <property type="match status" value="1"/>
</dbReference>
<feature type="signal peptide" evidence="9">
    <location>
        <begin position="1"/>
        <end position="23"/>
    </location>
</feature>
<evidence type="ECO:0000313" key="11">
    <source>
        <dbReference type="EMBL" id="KAK3324847.1"/>
    </source>
</evidence>
<dbReference type="SUPFAM" id="SSF75005">
    <property type="entry name" value="Arabinanase/levansucrase/invertase"/>
    <property type="match status" value="1"/>
</dbReference>
<dbReference type="PANTHER" id="PTHR42812:SF17">
    <property type="entry name" value="BETA-XYLOSIDASE C-TERMINAL CONCANAVALIN A-LIKE DOMAIN-CONTAINING PROTEIN-RELATED"/>
    <property type="match status" value="1"/>
</dbReference>
<keyword evidence="9" id="KW-0732">Signal</keyword>
<dbReference type="InterPro" id="IPR006710">
    <property type="entry name" value="Glyco_hydro_43"/>
</dbReference>
<dbReference type="InterPro" id="IPR002022">
    <property type="entry name" value="Pec_lyase"/>
</dbReference>
<evidence type="ECO:0000256" key="1">
    <source>
        <dbReference type="ARBA" id="ARBA00009865"/>
    </source>
</evidence>
<name>A0AAE0IGZ0_9PEZI</name>
<dbReference type="SUPFAM" id="SSF49899">
    <property type="entry name" value="Concanavalin A-like lectins/glucanases"/>
    <property type="match status" value="1"/>
</dbReference>
<evidence type="ECO:0000313" key="12">
    <source>
        <dbReference type="Proteomes" id="UP001283341"/>
    </source>
</evidence>
<comment type="subcellular location">
    <subcellularLocation>
        <location evidence="8">Secreted</location>
    </subcellularLocation>
</comment>
<dbReference type="InterPro" id="IPR012334">
    <property type="entry name" value="Pectin_lyas_fold"/>
</dbReference>
<keyword evidence="8" id="KW-0624">Polysaccharide degradation</keyword>
<dbReference type="InterPro" id="IPR023296">
    <property type="entry name" value="Glyco_hydro_beta-prop_sf"/>
</dbReference>
<gene>
    <name evidence="11" type="ORF">B0H66DRAFT_636391</name>
</gene>
<dbReference type="GO" id="GO:0000272">
    <property type="term" value="P:polysaccharide catabolic process"/>
    <property type="evidence" value="ECO:0007669"/>
    <property type="project" value="UniProtKB-KW"/>
</dbReference>
<dbReference type="InterPro" id="IPR013320">
    <property type="entry name" value="ConA-like_dom_sf"/>
</dbReference>
<feature type="active site" description="Proton acceptor" evidence="6">
    <location>
        <position position="41"/>
    </location>
</feature>
<keyword evidence="5" id="KW-0326">Glycosidase</keyword>
<comment type="similarity">
    <text evidence="1">Belongs to the glycosyl hydrolase 43 family.</text>
</comment>
<accession>A0AAE0IGZ0</accession>
<evidence type="ECO:0000256" key="4">
    <source>
        <dbReference type="ARBA" id="ARBA00023239"/>
    </source>
</evidence>
<evidence type="ECO:0000256" key="5">
    <source>
        <dbReference type="ARBA" id="ARBA00023295"/>
    </source>
</evidence>
<keyword evidence="8" id="KW-0964">Secreted</keyword>
<dbReference type="GO" id="GO:0004553">
    <property type="term" value="F:hydrolase activity, hydrolyzing O-glycosyl compounds"/>
    <property type="evidence" value="ECO:0007669"/>
    <property type="project" value="InterPro"/>
</dbReference>
<dbReference type="SUPFAM" id="SSF51126">
    <property type="entry name" value="Pectin lyase-like"/>
    <property type="match status" value="1"/>
</dbReference>
<dbReference type="Pfam" id="PF00544">
    <property type="entry name" value="Pectate_lyase_4"/>
    <property type="match status" value="1"/>
</dbReference>
<sequence>MVIMDSWLKFLSLSLTLMGFAGAQSANSTYLNPVLPGWHSDPSCTQVNGTFFCATSTFIAFPGIPIYASKDLVNWKLASHAWNRESQLPGLSWKTVGQQEGMFAPTLRYHDGQFYVICEYLGMAEGIIGVVFKSSDPFSDKAWSDPVIFHPTKIDPDIFWDDDGKVYVATQGIILQELNLTTGKLSQPPISLWNGTGGVWPEGPHIYKKDGWYYLMIAEGGTATDHSITIARSRRIDGPYEPHAKNPILTNRGTNEYFQTVGHGDLFQDTKGNWWGMCLATRSGPEYNIYPMGREAALFPVTWKEGEWPVLQPVQGRMSGWSLPPPSREGIPGDGPFISDPDVYDFEKGTAIPRNLMYWRVPRNGTFSVTAKGLQVVPSRNNLTGTPQSTSSIDLSGQRGLAFIGRRQTDTLFTFSVVLSFSPQATGQEAGVTVFLTQVNHIDLGVVRLSSGLALRLRAEGTGAAPTSKSVPVPSSWDKIRLQIQASNSTHYDLSAMPARNPNASIPLGTISAGLVSGGNGSFVGSLLGVYATCNGAGTGVDCPTGGNACFTRWRYYGKAQYISANLATFDDACNIGFCSINGATIGGWGANYTNVSTVEEFTAVASASGTGVIIVNGAIAGNAQIPIASSKTIVGTPGSSLAGISLNLIGIGNVIIRNLRISNASAAAGDAITIQRSRSIWIDHCEFSSGSRISVVKGSDYVTVTNNLFHDHADSSPAINVGASDEDVGDDTGKLHLTFARNYFKNVKSAVSFRFGTGHLFNSYYENVEEGINTRMGADVLVEASIFSSALGSELKAVFSAGSSRTGSATLEQVVLGNSSSTAPAGSMRADSVPYPYDWYIWETERVKPAVTRFAGQSQGPTNGRHVNF</sequence>
<evidence type="ECO:0000256" key="3">
    <source>
        <dbReference type="ARBA" id="ARBA00022801"/>
    </source>
</evidence>
<feature type="site" description="Important for catalytic activity, responsible for pKa modulation of the active site Glu and correct orientation of both the proton donor and substrate" evidence="7">
    <location>
        <position position="155"/>
    </location>
</feature>
<dbReference type="InterPro" id="IPR051795">
    <property type="entry name" value="Glycosyl_Hydrlase_43"/>
</dbReference>
<dbReference type="Proteomes" id="UP001283341">
    <property type="component" value="Unassembled WGS sequence"/>
</dbReference>
<evidence type="ECO:0000259" key="10">
    <source>
        <dbReference type="SMART" id="SM00656"/>
    </source>
</evidence>
<comment type="similarity">
    <text evidence="2 8">Belongs to the polysaccharide lyase 1 family.</text>
</comment>